<keyword evidence="1" id="KW-0175">Coiled coil</keyword>
<proteinExistence type="predicted"/>
<protein>
    <submittedName>
        <fullName evidence="2">Uncharacterized protein</fullName>
    </submittedName>
</protein>
<reference evidence="2 3" key="1">
    <citation type="submission" date="2017-02" db="EMBL/GenBank/DDBJ databases">
        <authorList>
            <person name="Peterson S.W."/>
        </authorList>
    </citation>
    <scope>NUCLEOTIDE SEQUENCE [LARGE SCALE GENOMIC DNA]</scope>
    <source>
        <strain evidence="2 3">ATCC 700028</strain>
    </source>
</reference>
<sequence length="220" mass="25982">MSVMDKIKARTAELKNKNKENYESIIDYDKCGIIEMDIREKLIDCEKKVVYHANEITKNTMELSKVFYEAQSLLANHNGGTFRIWFESLGFKKDFVYMCLKRNNLFLELKEDKVFLIPDRAIKSLTKIKNKIQQDRILEIIKSDNPLELAKKEEALSVRPTTENDILNIEVIENEKDEIEKIKNQIYIKEQELKELKKILKEKMDKYENRGNLTIDDLSI</sequence>
<organism evidence="2 3">
    <name type="scientific">Cetobacterium ceti</name>
    <dbReference type="NCBI Taxonomy" id="180163"/>
    <lineage>
        <taxon>Bacteria</taxon>
        <taxon>Fusobacteriati</taxon>
        <taxon>Fusobacteriota</taxon>
        <taxon>Fusobacteriia</taxon>
        <taxon>Fusobacteriales</taxon>
        <taxon>Fusobacteriaceae</taxon>
        <taxon>Cetobacterium</taxon>
    </lineage>
</organism>
<dbReference type="AlphaFoldDB" id="A0A1T4R306"/>
<dbReference type="STRING" id="180163.SAMN02745174_02552"/>
<dbReference type="Proteomes" id="UP000191153">
    <property type="component" value="Unassembled WGS sequence"/>
</dbReference>
<evidence type="ECO:0000256" key="1">
    <source>
        <dbReference type="SAM" id="Coils"/>
    </source>
</evidence>
<dbReference type="OrthoDB" id="82181at2"/>
<keyword evidence="3" id="KW-1185">Reference proteome</keyword>
<gene>
    <name evidence="2" type="ORF">SAMN02745174_02552</name>
</gene>
<name>A0A1T4R306_9FUSO</name>
<feature type="coiled-coil region" evidence="1">
    <location>
        <begin position="172"/>
        <end position="210"/>
    </location>
</feature>
<evidence type="ECO:0000313" key="2">
    <source>
        <dbReference type="EMBL" id="SKA09998.1"/>
    </source>
</evidence>
<dbReference type="RefSeq" id="WP_078694959.1">
    <property type="nucleotide sequence ID" value="NZ_FUWX01000040.1"/>
</dbReference>
<accession>A0A1T4R306</accession>
<dbReference type="EMBL" id="FUWX01000040">
    <property type="protein sequence ID" value="SKA09998.1"/>
    <property type="molecule type" value="Genomic_DNA"/>
</dbReference>
<evidence type="ECO:0000313" key="3">
    <source>
        <dbReference type="Proteomes" id="UP000191153"/>
    </source>
</evidence>